<dbReference type="GO" id="GO:0005576">
    <property type="term" value="C:extracellular region"/>
    <property type="evidence" value="ECO:0007669"/>
    <property type="project" value="UniProtKB-SubCell"/>
</dbReference>
<dbReference type="OrthoDB" id="5588846at2759"/>
<keyword evidence="2" id="KW-0732">Signal</keyword>
<keyword evidence="6" id="KW-1185">Reference proteome</keyword>
<accession>A0A8J2PLI2</accession>
<name>A0A8J2PLI2_9HEXA</name>
<evidence type="ECO:0000256" key="1">
    <source>
        <dbReference type="ARBA" id="ARBA00004613"/>
    </source>
</evidence>
<proteinExistence type="predicted"/>
<dbReference type="Proteomes" id="UP000708208">
    <property type="component" value="Unassembled WGS sequence"/>
</dbReference>
<reference evidence="5" key="1">
    <citation type="submission" date="2021-06" db="EMBL/GenBank/DDBJ databases">
        <authorList>
            <person name="Hodson N. C."/>
            <person name="Mongue J. A."/>
            <person name="Jaron S. K."/>
        </authorList>
    </citation>
    <scope>NUCLEOTIDE SEQUENCE</scope>
</reference>
<organism evidence="5 6">
    <name type="scientific">Allacma fusca</name>
    <dbReference type="NCBI Taxonomy" id="39272"/>
    <lineage>
        <taxon>Eukaryota</taxon>
        <taxon>Metazoa</taxon>
        <taxon>Ecdysozoa</taxon>
        <taxon>Arthropoda</taxon>
        <taxon>Hexapoda</taxon>
        <taxon>Collembola</taxon>
        <taxon>Symphypleona</taxon>
        <taxon>Sminthuridae</taxon>
        <taxon>Allacma</taxon>
    </lineage>
</organism>
<dbReference type="GO" id="GO:0032991">
    <property type="term" value="C:protein-containing complex"/>
    <property type="evidence" value="ECO:0007669"/>
    <property type="project" value="UniProtKB-ARBA"/>
</dbReference>
<dbReference type="InterPro" id="IPR016093">
    <property type="entry name" value="MIR_motif"/>
</dbReference>
<dbReference type="PANTHER" id="PTHR46809">
    <property type="entry name" value="STROMAL CELL-DERIVED FACTOR 2-LIKE PROTEIN"/>
    <property type="match status" value="1"/>
</dbReference>
<dbReference type="SMART" id="SM00472">
    <property type="entry name" value="MIR"/>
    <property type="match status" value="3"/>
</dbReference>
<comment type="subcellular location">
    <subcellularLocation>
        <location evidence="1">Secreted</location>
    </subcellularLocation>
</comment>
<comment type="caution">
    <text evidence="5">The sequence shown here is derived from an EMBL/GenBank/DDBJ whole genome shotgun (WGS) entry which is preliminary data.</text>
</comment>
<dbReference type="EMBL" id="CAJVCH010534552">
    <property type="protein sequence ID" value="CAG7824968.1"/>
    <property type="molecule type" value="Genomic_DNA"/>
</dbReference>
<feature type="domain" description="MIR" evidence="4">
    <location>
        <begin position="96"/>
        <end position="151"/>
    </location>
</feature>
<evidence type="ECO:0000313" key="5">
    <source>
        <dbReference type="EMBL" id="CAG7824968.1"/>
    </source>
</evidence>
<evidence type="ECO:0000256" key="2">
    <source>
        <dbReference type="ARBA" id="ARBA00022729"/>
    </source>
</evidence>
<protein>
    <recommendedName>
        <fullName evidence="4">MIR domain-containing protein</fullName>
    </recommendedName>
</protein>
<dbReference type="PROSITE" id="PS50919">
    <property type="entry name" value="MIR"/>
    <property type="match status" value="3"/>
</dbReference>
<sequence length="225" mass="25174">MWCKKMNLEQDLVKSLLCLGTFLWIFDLSEARGIQHVTCGSVLKLMNTAYKVRLHSHDIKYGSGSGQQSVTGSELKEDVNSLWTVKGVPKLPCTRGEPVRCGSKLRLEHLQTGRNLHSHIFSSPLSGSQEISAFGENGEGDTGDFWEIVCDGDSWERDDPVQFRHLDTDTWLSASGNTYGRPIHGQMEIIGSTHRDSTSYWKAMEGVFVHPSEIPTKSHSEHTEL</sequence>
<dbReference type="Pfam" id="PF02815">
    <property type="entry name" value="MIR"/>
    <property type="match status" value="1"/>
</dbReference>
<gene>
    <name evidence="5" type="ORF">AFUS01_LOCUS35098</name>
</gene>
<evidence type="ECO:0000313" key="6">
    <source>
        <dbReference type="Proteomes" id="UP000708208"/>
    </source>
</evidence>
<keyword evidence="3" id="KW-0677">Repeat</keyword>
<dbReference type="GO" id="GO:0005783">
    <property type="term" value="C:endoplasmic reticulum"/>
    <property type="evidence" value="ECO:0007669"/>
    <property type="project" value="UniProtKB-ARBA"/>
</dbReference>
<feature type="domain" description="MIR" evidence="4">
    <location>
        <begin position="34"/>
        <end position="88"/>
    </location>
</feature>
<feature type="domain" description="MIR" evidence="4">
    <location>
        <begin position="152"/>
        <end position="206"/>
    </location>
</feature>
<dbReference type="PANTHER" id="PTHR46809:SF2">
    <property type="entry name" value="GH21273P"/>
    <property type="match status" value="1"/>
</dbReference>
<dbReference type="FunFam" id="2.80.10.50:FF:000023">
    <property type="entry name" value="Stromal cell-derived factor 2-like 1"/>
    <property type="match status" value="1"/>
</dbReference>
<dbReference type="AlphaFoldDB" id="A0A8J2PLI2"/>
<evidence type="ECO:0000256" key="3">
    <source>
        <dbReference type="ARBA" id="ARBA00022737"/>
    </source>
</evidence>
<evidence type="ECO:0000259" key="4">
    <source>
        <dbReference type="PROSITE" id="PS50919"/>
    </source>
</evidence>